<dbReference type="HOGENOM" id="CLU_3246438_0_0_9"/>
<dbReference type="RefSeq" id="WP_021620815.1">
    <property type="nucleotide sequence ID" value="NZ_KE952749.1"/>
</dbReference>
<accession>U1X444</accession>
<dbReference type="STRING" id="649747.HMPREF0083_02181"/>
<dbReference type="InterPro" id="IPR036873">
    <property type="entry name" value="Rhodanese-like_dom_sf"/>
</dbReference>
<sequence length="42" mass="4618">MPQAANIPAQQVRERQMQGKKLNVVDAREDEEVAVGKILGAE</sequence>
<evidence type="ECO:0000313" key="1">
    <source>
        <dbReference type="EMBL" id="ERI09750.1"/>
    </source>
</evidence>
<gene>
    <name evidence="1" type="ORF">HMPREF0083_02181</name>
</gene>
<dbReference type="PATRIC" id="fig|649747.3.peg.1975"/>
<dbReference type="Proteomes" id="UP000016511">
    <property type="component" value="Unassembled WGS sequence"/>
</dbReference>
<organism evidence="1 2">
    <name type="scientific">Aneurinibacillus aneurinilyticus ATCC 12856</name>
    <dbReference type="NCBI Taxonomy" id="649747"/>
    <lineage>
        <taxon>Bacteria</taxon>
        <taxon>Bacillati</taxon>
        <taxon>Bacillota</taxon>
        <taxon>Bacilli</taxon>
        <taxon>Bacillales</taxon>
        <taxon>Paenibacillaceae</taxon>
        <taxon>Aneurinibacillus group</taxon>
        <taxon>Aneurinibacillus</taxon>
    </lineage>
</organism>
<name>U1X444_ANEAE</name>
<comment type="caution">
    <text evidence="1">The sequence shown here is derived from an EMBL/GenBank/DDBJ whole genome shotgun (WGS) entry which is preliminary data.</text>
</comment>
<reference evidence="1 2" key="1">
    <citation type="submission" date="2013-08" db="EMBL/GenBank/DDBJ databases">
        <authorList>
            <person name="Weinstock G."/>
            <person name="Sodergren E."/>
            <person name="Wylie T."/>
            <person name="Fulton L."/>
            <person name="Fulton R."/>
            <person name="Fronick C."/>
            <person name="O'Laughlin M."/>
            <person name="Godfrey J."/>
            <person name="Miner T."/>
            <person name="Herter B."/>
            <person name="Appelbaum E."/>
            <person name="Cordes M."/>
            <person name="Lek S."/>
            <person name="Wollam A."/>
            <person name="Pepin K.H."/>
            <person name="Palsikar V.B."/>
            <person name="Mitreva M."/>
            <person name="Wilson R.K."/>
        </authorList>
    </citation>
    <scope>NUCLEOTIDE SEQUENCE [LARGE SCALE GENOMIC DNA]</scope>
    <source>
        <strain evidence="1 2">ATCC 12856</strain>
    </source>
</reference>
<protein>
    <recommendedName>
        <fullName evidence="3">Rhodanese domain-containing protein</fullName>
    </recommendedName>
</protein>
<dbReference type="GeneID" id="92842405"/>
<evidence type="ECO:0000313" key="2">
    <source>
        <dbReference type="Proteomes" id="UP000016511"/>
    </source>
</evidence>
<dbReference type="AlphaFoldDB" id="U1X444"/>
<evidence type="ECO:0008006" key="3">
    <source>
        <dbReference type="Google" id="ProtNLM"/>
    </source>
</evidence>
<keyword evidence="2" id="KW-1185">Reference proteome</keyword>
<dbReference type="SUPFAM" id="SSF52821">
    <property type="entry name" value="Rhodanese/Cell cycle control phosphatase"/>
    <property type="match status" value="1"/>
</dbReference>
<proteinExistence type="predicted"/>
<dbReference type="EMBL" id="AWSJ01000138">
    <property type="protein sequence ID" value="ERI09750.1"/>
    <property type="molecule type" value="Genomic_DNA"/>
</dbReference>